<evidence type="ECO:0000256" key="1">
    <source>
        <dbReference type="SAM" id="MobiDB-lite"/>
    </source>
</evidence>
<keyword evidence="3" id="KW-1185">Reference proteome</keyword>
<reference evidence="2" key="1">
    <citation type="submission" date="2025-08" db="UniProtKB">
        <authorList>
            <consortium name="Ensembl"/>
        </authorList>
    </citation>
    <scope>IDENTIFICATION</scope>
</reference>
<feature type="compositionally biased region" description="Polar residues" evidence="1">
    <location>
        <begin position="144"/>
        <end position="161"/>
    </location>
</feature>
<name>A0A8C5UN07_9PASS</name>
<dbReference type="Ensembl" id="ENSMCST00000023464.1">
    <property type="protein sequence ID" value="ENSMCSP00000022886.1"/>
    <property type="gene ID" value="ENSMCSG00000015919.1"/>
</dbReference>
<reference evidence="2" key="2">
    <citation type="submission" date="2025-09" db="UniProtKB">
        <authorList>
            <consortium name="Ensembl"/>
        </authorList>
    </citation>
    <scope>IDENTIFICATION</scope>
</reference>
<proteinExistence type="predicted"/>
<dbReference type="Proteomes" id="UP000694560">
    <property type="component" value="Unplaced"/>
</dbReference>
<evidence type="ECO:0000313" key="3">
    <source>
        <dbReference type="Proteomes" id="UP000694560"/>
    </source>
</evidence>
<feature type="region of interest" description="Disordered" evidence="1">
    <location>
        <begin position="123"/>
        <end position="185"/>
    </location>
</feature>
<evidence type="ECO:0000313" key="2">
    <source>
        <dbReference type="Ensembl" id="ENSMCSP00000022886.1"/>
    </source>
</evidence>
<organism evidence="2 3">
    <name type="scientific">Malurus cyaneus samueli</name>
    <dbReference type="NCBI Taxonomy" id="2593467"/>
    <lineage>
        <taxon>Eukaryota</taxon>
        <taxon>Metazoa</taxon>
        <taxon>Chordata</taxon>
        <taxon>Craniata</taxon>
        <taxon>Vertebrata</taxon>
        <taxon>Euteleostomi</taxon>
        <taxon>Archelosauria</taxon>
        <taxon>Archosauria</taxon>
        <taxon>Dinosauria</taxon>
        <taxon>Saurischia</taxon>
        <taxon>Theropoda</taxon>
        <taxon>Coelurosauria</taxon>
        <taxon>Aves</taxon>
        <taxon>Neognathae</taxon>
        <taxon>Neoaves</taxon>
        <taxon>Telluraves</taxon>
        <taxon>Australaves</taxon>
        <taxon>Passeriformes</taxon>
        <taxon>Meliphagoidea</taxon>
        <taxon>Maluridae</taxon>
        <taxon>Malurus</taxon>
    </lineage>
</organism>
<protein>
    <submittedName>
        <fullName evidence="2">Uncharacterized protein</fullName>
    </submittedName>
</protein>
<feature type="region of interest" description="Disordered" evidence="1">
    <location>
        <begin position="1"/>
        <end position="91"/>
    </location>
</feature>
<feature type="compositionally biased region" description="Polar residues" evidence="1">
    <location>
        <begin position="170"/>
        <end position="179"/>
    </location>
</feature>
<accession>A0A8C5UN07</accession>
<dbReference type="AlphaFoldDB" id="A0A8C5UN07"/>
<sequence>MWLRGQPAPHGHLGCRGQPAPHGHHGLRGQPAPPRSPWAAGDSLLHHGHHGLRGQPDVHHGHHGSQGDSLLHQGHHGLAGDSLLHHGHHGLMGTPAPPCPMGLQGNSLLHHGHMAAGKRLLHHGHHGSRDSLLHHGHHGLQGDSCSTMVVTRASSRTSHQEPSFWPPLQTGPNQTTSGQEDPLPEQTAWDRYSFDYVSLIHCYAPPVSC</sequence>